<reference evidence="2" key="1">
    <citation type="journal article" date="2022" name="Mol. Ecol. Resour.">
        <title>The genomes of chicory, endive, great burdock and yacon provide insights into Asteraceae palaeo-polyploidization history and plant inulin production.</title>
        <authorList>
            <person name="Fan W."/>
            <person name="Wang S."/>
            <person name="Wang H."/>
            <person name="Wang A."/>
            <person name="Jiang F."/>
            <person name="Liu H."/>
            <person name="Zhao H."/>
            <person name="Xu D."/>
            <person name="Zhang Y."/>
        </authorList>
    </citation>
    <scope>NUCLEOTIDE SEQUENCE [LARGE SCALE GENOMIC DNA]</scope>
    <source>
        <strain evidence="2">cv. Niubang</strain>
    </source>
</reference>
<protein>
    <submittedName>
        <fullName evidence="1">Uncharacterized protein</fullName>
    </submittedName>
</protein>
<reference evidence="1 2" key="2">
    <citation type="journal article" date="2022" name="Mol. Ecol. Resour.">
        <title>The genomes of chicory, endive, great burdock and yacon provide insights into Asteraceae paleo-polyploidization history and plant inulin production.</title>
        <authorList>
            <person name="Fan W."/>
            <person name="Wang S."/>
            <person name="Wang H."/>
            <person name="Wang A."/>
            <person name="Jiang F."/>
            <person name="Liu H."/>
            <person name="Zhao H."/>
            <person name="Xu D."/>
            <person name="Zhang Y."/>
        </authorList>
    </citation>
    <scope>NUCLEOTIDE SEQUENCE [LARGE SCALE GENOMIC DNA]</scope>
    <source>
        <strain evidence="2">cv. Niubang</strain>
    </source>
</reference>
<accession>A0ACB8ZZG6</accession>
<evidence type="ECO:0000313" key="1">
    <source>
        <dbReference type="EMBL" id="KAI3703055.1"/>
    </source>
</evidence>
<name>A0ACB8ZZG6_ARCLA</name>
<evidence type="ECO:0000313" key="2">
    <source>
        <dbReference type="Proteomes" id="UP001055879"/>
    </source>
</evidence>
<comment type="caution">
    <text evidence="1">The sequence shown here is derived from an EMBL/GenBank/DDBJ whole genome shotgun (WGS) entry which is preliminary data.</text>
</comment>
<dbReference type="EMBL" id="CM042055">
    <property type="protein sequence ID" value="KAI3703055.1"/>
    <property type="molecule type" value="Genomic_DNA"/>
</dbReference>
<gene>
    <name evidence="1" type="ORF">L6452_28810</name>
</gene>
<keyword evidence="2" id="KW-1185">Reference proteome</keyword>
<proteinExistence type="predicted"/>
<dbReference type="Proteomes" id="UP001055879">
    <property type="component" value="Linkage Group LG09"/>
</dbReference>
<sequence length="502" mass="56237">MIFKATTTDTKRGSITIKQVLKLKNSSETLERFEKFREDVKNRALKHCNKNPRNTVDGNEQLLFYDINLTCCKPSELSDFCKNSNCSICRIIQSGSNTARKKTGIWLSTSCQDIINMNGLERELEAAEKWREALEEAAALAGWELKNTADGHEAKFIQKIVEEISLESRSINFSNDGKLIGMESRIKDVLSSLEMGFHDVHMIGIKGIGGGGKTTLARAVFDQISTWFEGKSFVENVREVSKTSLSGLKSLQKQVLSDVLNVQGIKVSSVDDGKNLMKKMMCGRKVLLVLDDVDHTDQLEALAGELNWFKSGSRIIITTRDEQVLIAHRVNLIHDVNLLSDEEAICLFNRYAFGREVPIQGHEEELSEQVVHYAAGLPLTIRVLGSFLCGKNEHDWKDALERLKTIPLKETLEKLELSYISLEADYKEIFLNVACMLKGWRKEEAIKVLESCGFYARNASVKAGHSLLATDAIAQTVTVESVTIEFSFTESLGCVFFTKFSA</sequence>
<organism evidence="1 2">
    <name type="scientific">Arctium lappa</name>
    <name type="common">Greater burdock</name>
    <name type="synonym">Lappa major</name>
    <dbReference type="NCBI Taxonomy" id="4217"/>
    <lineage>
        <taxon>Eukaryota</taxon>
        <taxon>Viridiplantae</taxon>
        <taxon>Streptophyta</taxon>
        <taxon>Embryophyta</taxon>
        <taxon>Tracheophyta</taxon>
        <taxon>Spermatophyta</taxon>
        <taxon>Magnoliopsida</taxon>
        <taxon>eudicotyledons</taxon>
        <taxon>Gunneridae</taxon>
        <taxon>Pentapetalae</taxon>
        <taxon>asterids</taxon>
        <taxon>campanulids</taxon>
        <taxon>Asterales</taxon>
        <taxon>Asteraceae</taxon>
        <taxon>Carduoideae</taxon>
        <taxon>Cardueae</taxon>
        <taxon>Arctiinae</taxon>
        <taxon>Arctium</taxon>
    </lineage>
</organism>